<keyword evidence="15 17" id="KW-0793">Thylakoid</keyword>
<keyword evidence="13 15" id="KW-0139">CF(1)</keyword>
<keyword evidence="5 15" id="KW-0813">Transport</keyword>
<dbReference type="SUPFAM" id="SSF47917">
    <property type="entry name" value="C-terminal domain of alpha and beta subunits of F1 ATP synthase"/>
    <property type="match status" value="1"/>
</dbReference>
<dbReference type="GO" id="GO:0005524">
    <property type="term" value="F:ATP binding"/>
    <property type="evidence" value="ECO:0007669"/>
    <property type="project" value="UniProtKB-UniRule"/>
</dbReference>
<dbReference type="Pfam" id="PF02874">
    <property type="entry name" value="ATP-synt_ab_N"/>
    <property type="match status" value="1"/>
</dbReference>
<sequence>MVINIRPDEISSIIRKQIEGYVPEVKAVNIGTVPQVGDGIARIHGLNKVMAGESVESEDGTTGIAPNLESDNVGAVLTGDGLTIQEGSSVRSTGKIAQIPVSDLFLGRVVDALAQPIDGRGQIPASEFRSIESPAPGIISRRSVYEPLQTGLIAIDSMIPIGRGQRELIIGDRQTGKTAVATDTILNQKGQNVICVYVAIGQKASSVAQVVDTSQDRGAMEYTIVVSETANSPATPQYLAPYTGAALAEYFMYRKQHTLIIYDDLSKQAQAYRQMSLLLRRPPGREAYPGDVFYLHSRLLERAAKLSLQLGEGSMTALPIVETQAGDVSAYIPTNVISITDGQIFLSADLFNAGIRPATNVGISASRVGSAAQIKAMKQVAGKLKLELAQFAELEAFAQFASDLDKTTQNQLARGQRLRELLKQSQSAPLSVEEQVATIYTGVNGYLDVPEVEQVKRFLVQLREYVITNKPEFGEITRSTKVFTEQAETLLKEAIKESTDIFTLQEK</sequence>
<dbReference type="InterPro" id="IPR023366">
    <property type="entry name" value="ATP_synth_asu-like_sf"/>
</dbReference>
<accession>A0A7M1YAX3</accession>
<evidence type="ECO:0000256" key="3">
    <source>
        <dbReference type="ARBA" id="ARBA00008936"/>
    </source>
</evidence>
<dbReference type="CDD" id="cd01132">
    <property type="entry name" value="F1-ATPase_alpha_CD"/>
    <property type="match status" value="1"/>
</dbReference>
<dbReference type="PANTHER" id="PTHR48082">
    <property type="entry name" value="ATP SYNTHASE SUBUNIT ALPHA, MITOCHONDRIAL"/>
    <property type="match status" value="1"/>
</dbReference>
<dbReference type="HAMAP" id="MF_01346">
    <property type="entry name" value="ATP_synth_alpha_bact"/>
    <property type="match status" value="1"/>
</dbReference>
<dbReference type="EMBL" id="MT968973">
    <property type="protein sequence ID" value="QOS48956.1"/>
    <property type="molecule type" value="Genomic_DNA"/>
</dbReference>
<dbReference type="FunFam" id="2.40.30.20:FF:000001">
    <property type="entry name" value="ATP synthase subunit alpha"/>
    <property type="match status" value="1"/>
</dbReference>
<proteinExistence type="inferred from homology"/>
<dbReference type="SUPFAM" id="SSF52540">
    <property type="entry name" value="P-loop containing nucleoside triphosphate hydrolases"/>
    <property type="match status" value="1"/>
</dbReference>
<dbReference type="Gene3D" id="1.20.150.20">
    <property type="entry name" value="ATP synthase alpha/beta chain, C-terminal domain"/>
    <property type="match status" value="1"/>
</dbReference>
<dbReference type="GO" id="GO:0046933">
    <property type="term" value="F:proton-transporting ATP synthase activity, rotational mechanism"/>
    <property type="evidence" value="ECO:0007669"/>
    <property type="project" value="UniProtKB-UniRule"/>
</dbReference>
<comment type="subunit">
    <text evidence="15 18">F-type ATPases have 2 components, CF(1) - the catalytic core - and CF(0) - the membrane proton channel. CF(1) has five subunits: alpha(3), beta(3), gamma(1), delta(1), epsilon(1). CF(0) has four main subunits: a, b, b' and c.</text>
</comment>
<protein>
    <recommendedName>
        <fullName evidence="15 18">ATP synthase subunit alpha, chloroplastic</fullName>
        <ecNumber evidence="15 18">7.1.2.2</ecNumber>
    </recommendedName>
    <alternativeName>
        <fullName evidence="15">ATP synthase F1 sector subunit alpha</fullName>
    </alternativeName>
    <alternativeName>
        <fullName evidence="15">F-ATPase subunit alpha</fullName>
    </alternativeName>
</protein>
<evidence type="ECO:0000256" key="10">
    <source>
        <dbReference type="ARBA" id="ARBA00022967"/>
    </source>
</evidence>
<evidence type="ECO:0000313" key="22">
    <source>
        <dbReference type="EMBL" id="QOS48956.1"/>
    </source>
</evidence>
<dbReference type="FunFam" id="3.40.50.300:FF:000002">
    <property type="entry name" value="ATP synthase subunit alpha"/>
    <property type="match status" value="1"/>
</dbReference>
<keyword evidence="7 15" id="KW-0547">Nucleotide-binding</keyword>
<evidence type="ECO:0000256" key="6">
    <source>
        <dbReference type="ARBA" id="ARBA00022528"/>
    </source>
</evidence>
<feature type="binding site" evidence="15">
    <location>
        <begin position="171"/>
        <end position="178"/>
    </location>
    <ligand>
        <name>ATP</name>
        <dbReference type="ChEBI" id="CHEBI:30616"/>
    </ligand>
</feature>
<feature type="domain" description="ATPase F1/V1/A1 complex alpha/beta subunit nucleotide-binding" evidence="19">
    <location>
        <begin position="151"/>
        <end position="366"/>
    </location>
</feature>
<dbReference type="InterPro" id="IPR036121">
    <property type="entry name" value="ATPase_F1/V1/A1_a/bsu_N_sf"/>
</dbReference>
<dbReference type="GO" id="GO:0043531">
    <property type="term" value="F:ADP binding"/>
    <property type="evidence" value="ECO:0007669"/>
    <property type="project" value="TreeGrafter"/>
</dbReference>
<dbReference type="InterPro" id="IPR027417">
    <property type="entry name" value="P-loop_NTPase"/>
</dbReference>
<keyword evidence="14 15" id="KW-0066">ATP synthesis</keyword>
<dbReference type="Gene3D" id="2.40.30.20">
    <property type="match status" value="1"/>
</dbReference>
<dbReference type="AlphaFoldDB" id="A0A7M1YAX3"/>
<dbReference type="CDD" id="cd18113">
    <property type="entry name" value="ATP-synt_F1_alpha_C"/>
    <property type="match status" value="1"/>
</dbReference>
<dbReference type="CDD" id="cd18116">
    <property type="entry name" value="ATP-synt_F1_alpha_N"/>
    <property type="match status" value="1"/>
</dbReference>
<keyword evidence="12 15" id="KW-0472">Membrane</keyword>
<evidence type="ECO:0000256" key="4">
    <source>
        <dbReference type="ARBA" id="ARBA00011648"/>
    </source>
</evidence>
<feature type="site" description="Required for activity" evidence="15">
    <location>
        <position position="364"/>
    </location>
</feature>
<dbReference type="GO" id="GO:0045259">
    <property type="term" value="C:proton-transporting ATP synthase complex"/>
    <property type="evidence" value="ECO:0007669"/>
    <property type="project" value="UniProtKB-KW"/>
</dbReference>
<dbReference type="Gene3D" id="3.40.50.300">
    <property type="entry name" value="P-loop containing nucleotide triphosphate hydrolases"/>
    <property type="match status" value="1"/>
</dbReference>
<dbReference type="NCBIfam" id="NF009884">
    <property type="entry name" value="PRK13343.1"/>
    <property type="match status" value="1"/>
</dbReference>
<evidence type="ECO:0000256" key="16">
    <source>
        <dbReference type="RuleBase" id="RU000339"/>
    </source>
</evidence>
<dbReference type="Pfam" id="PF00306">
    <property type="entry name" value="ATP-synt_ab_C"/>
    <property type="match status" value="1"/>
</dbReference>
<feature type="domain" description="ATP synthase alpha subunit C-terminal" evidence="20">
    <location>
        <begin position="373"/>
        <end position="497"/>
    </location>
</feature>
<comment type="catalytic activity">
    <reaction evidence="15 18">
        <text>ATP + H2O + 4 H(+)(in) = ADP + phosphate + 5 H(+)(out)</text>
        <dbReference type="Rhea" id="RHEA:57720"/>
        <dbReference type="ChEBI" id="CHEBI:15377"/>
        <dbReference type="ChEBI" id="CHEBI:15378"/>
        <dbReference type="ChEBI" id="CHEBI:30616"/>
        <dbReference type="ChEBI" id="CHEBI:43474"/>
        <dbReference type="ChEBI" id="CHEBI:456216"/>
        <dbReference type="EC" id="7.1.2.2"/>
    </reaction>
</comment>
<comment type="subunit">
    <text evidence="4">F-type ATPases have 2 components, CF(1) - the catalytic core - and CF(0) - the membrane proton channel. CF(1) has five subunits: alpha(3), beta(3), gamma(1), delta(1), epsilon(1). CF(0) has three main subunits: a, b and c.</text>
</comment>
<dbReference type="InterPro" id="IPR000194">
    <property type="entry name" value="ATPase_F1/V1/A1_a/bsu_nucl-bd"/>
</dbReference>
<dbReference type="InterPro" id="IPR000793">
    <property type="entry name" value="ATP_synth_asu_C"/>
</dbReference>
<gene>
    <name evidence="15 18 22" type="primary">atpA</name>
</gene>
<evidence type="ECO:0000256" key="11">
    <source>
        <dbReference type="ARBA" id="ARBA00023065"/>
    </source>
</evidence>
<evidence type="ECO:0000256" key="13">
    <source>
        <dbReference type="ARBA" id="ARBA00023196"/>
    </source>
</evidence>
<dbReference type="InterPro" id="IPR004100">
    <property type="entry name" value="ATPase_F1/V1/A1_a/bsu_N"/>
</dbReference>
<keyword evidence="8 15" id="KW-0375">Hydrogen ion transport</keyword>
<dbReference type="NCBIfam" id="TIGR00962">
    <property type="entry name" value="atpA"/>
    <property type="match status" value="1"/>
</dbReference>
<organism evidence="22">
    <name type="scientific">Lemmaphyllum intermedium</name>
    <dbReference type="NCBI Taxonomy" id="690450"/>
    <lineage>
        <taxon>Eukaryota</taxon>
        <taxon>Viridiplantae</taxon>
        <taxon>Streptophyta</taxon>
        <taxon>Embryophyta</taxon>
        <taxon>Tracheophyta</taxon>
        <taxon>Polypodiopsida</taxon>
        <taxon>Polypodiidae</taxon>
        <taxon>Polypodiales</taxon>
        <taxon>Polypodiineae</taxon>
        <taxon>Polypodiaceae</taxon>
        <taxon>Microsoroideae</taxon>
        <taxon>Lemmaphyllum</taxon>
    </lineage>
</organism>
<feature type="domain" description="ATPase F1/V1/A1 complex alpha/beta subunit N-terminal" evidence="21">
    <location>
        <begin position="30"/>
        <end position="94"/>
    </location>
</feature>
<dbReference type="Pfam" id="PF00006">
    <property type="entry name" value="ATP-synt_ab"/>
    <property type="match status" value="1"/>
</dbReference>
<evidence type="ECO:0000256" key="2">
    <source>
        <dbReference type="ARBA" id="ARBA00004170"/>
    </source>
</evidence>
<evidence type="ECO:0000256" key="15">
    <source>
        <dbReference type="HAMAP-Rule" id="MF_01346"/>
    </source>
</evidence>
<reference evidence="22" key="1">
    <citation type="submission" date="2020-09" db="EMBL/GenBank/DDBJ databases">
        <title>The complete chloroplast genome of Lemmaphyllum intermedium, a valuable medicinal fern.</title>
        <authorList>
            <person name="Wang Z."/>
            <person name="Li N."/>
            <person name="Li Z."/>
            <person name="Liu Y."/>
            <person name="Yang P."/>
            <person name="Hong Y."/>
            <person name="He Z."/>
            <person name="Su Y."/>
            <person name="Wang T."/>
        </authorList>
    </citation>
    <scope>NUCLEOTIDE SEQUENCE</scope>
</reference>
<keyword evidence="11 15" id="KW-0406">Ion transport</keyword>
<dbReference type="EC" id="7.1.2.2" evidence="15 18"/>
<dbReference type="FunFam" id="1.20.150.20:FF:000001">
    <property type="entry name" value="ATP synthase subunit alpha"/>
    <property type="match status" value="1"/>
</dbReference>
<dbReference type="InterPro" id="IPR005294">
    <property type="entry name" value="ATP_synth_F1_asu"/>
</dbReference>
<evidence type="ECO:0000259" key="20">
    <source>
        <dbReference type="Pfam" id="PF00306"/>
    </source>
</evidence>
<evidence type="ECO:0000256" key="1">
    <source>
        <dbReference type="ARBA" id="ARBA00003784"/>
    </source>
</evidence>
<evidence type="ECO:0000256" key="8">
    <source>
        <dbReference type="ARBA" id="ARBA00022781"/>
    </source>
</evidence>
<evidence type="ECO:0000256" key="12">
    <source>
        <dbReference type="ARBA" id="ARBA00023136"/>
    </source>
</evidence>
<evidence type="ECO:0000256" key="5">
    <source>
        <dbReference type="ARBA" id="ARBA00022448"/>
    </source>
</evidence>
<dbReference type="RefSeq" id="YP_010028582.1">
    <property type="nucleotide sequence ID" value="NC_053788.1"/>
</dbReference>
<name>A0A7M1YAX3_9MONI</name>
<comment type="similarity">
    <text evidence="3 15 16">Belongs to the ATPase alpha/beta chains family.</text>
</comment>
<dbReference type="InterPro" id="IPR038376">
    <property type="entry name" value="ATP_synth_asu_C_sf"/>
</dbReference>
<comment type="function">
    <text evidence="1 15 18">Produces ATP from ADP in the presence of a proton gradient across the membrane. The alpha chain is a regulatory subunit.</text>
</comment>
<comment type="subcellular location">
    <subcellularLocation>
        <location evidence="2">Membrane</location>
        <topology evidence="2">Peripheral membrane protein</topology>
    </subcellularLocation>
    <subcellularLocation>
        <location evidence="15 17">Plastid</location>
        <location evidence="15 17">Chloroplast thylakoid membrane</location>
        <topology evidence="15 17">Peripheral membrane protein</topology>
    </subcellularLocation>
</comment>
<dbReference type="InterPro" id="IPR033732">
    <property type="entry name" value="ATP_synth_F1_a_nt-bd_dom"/>
</dbReference>
<geneLocation type="chloroplast" evidence="22"/>
<dbReference type="SUPFAM" id="SSF50615">
    <property type="entry name" value="N-terminal domain of alpha and beta subunits of F1 ATP synthase"/>
    <property type="match status" value="1"/>
</dbReference>
<evidence type="ECO:0000259" key="19">
    <source>
        <dbReference type="Pfam" id="PF00006"/>
    </source>
</evidence>
<dbReference type="GeneID" id="63371303"/>
<evidence type="ECO:0000256" key="18">
    <source>
        <dbReference type="RuleBase" id="RU004286"/>
    </source>
</evidence>
<keyword evidence="18 22" id="KW-0934">Plastid</keyword>
<keyword evidence="6 17" id="KW-0150">Chloroplast</keyword>
<keyword evidence="10 15" id="KW-1278">Translocase</keyword>
<evidence type="ECO:0000256" key="17">
    <source>
        <dbReference type="RuleBase" id="RU000341"/>
    </source>
</evidence>
<keyword evidence="9 15" id="KW-0067">ATP-binding</keyword>
<evidence type="ECO:0000256" key="7">
    <source>
        <dbReference type="ARBA" id="ARBA00022741"/>
    </source>
</evidence>
<evidence type="ECO:0000259" key="21">
    <source>
        <dbReference type="Pfam" id="PF02874"/>
    </source>
</evidence>
<dbReference type="GO" id="GO:0009535">
    <property type="term" value="C:chloroplast thylakoid membrane"/>
    <property type="evidence" value="ECO:0007669"/>
    <property type="project" value="UniProtKB-SubCell"/>
</dbReference>
<evidence type="ECO:0000256" key="14">
    <source>
        <dbReference type="ARBA" id="ARBA00023310"/>
    </source>
</evidence>
<evidence type="ECO:0000256" key="9">
    <source>
        <dbReference type="ARBA" id="ARBA00022840"/>
    </source>
</evidence>
<dbReference type="PANTHER" id="PTHR48082:SF2">
    <property type="entry name" value="ATP SYNTHASE SUBUNIT ALPHA, MITOCHONDRIAL"/>
    <property type="match status" value="1"/>
</dbReference>